<dbReference type="EMBL" id="JAIWYP010000007">
    <property type="protein sequence ID" value="KAH3796953.1"/>
    <property type="molecule type" value="Genomic_DNA"/>
</dbReference>
<gene>
    <name evidence="1" type="ORF">DPMN_150529</name>
</gene>
<evidence type="ECO:0000313" key="2">
    <source>
        <dbReference type="Proteomes" id="UP000828390"/>
    </source>
</evidence>
<comment type="caution">
    <text evidence="1">The sequence shown here is derived from an EMBL/GenBank/DDBJ whole genome shotgun (WGS) entry which is preliminary data.</text>
</comment>
<evidence type="ECO:0000313" key="1">
    <source>
        <dbReference type="EMBL" id="KAH3796953.1"/>
    </source>
</evidence>
<protein>
    <submittedName>
        <fullName evidence="1">Uncharacterized protein</fullName>
    </submittedName>
</protein>
<organism evidence="1 2">
    <name type="scientific">Dreissena polymorpha</name>
    <name type="common">Zebra mussel</name>
    <name type="synonym">Mytilus polymorpha</name>
    <dbReference type="NCBI Taxonomy" id="45954"/>
    <lineage>
        <taxon>Eukaryota</taxon>
        <taxon>Metazoa</taxon>
        <taxon>Spiralia</taxon>
        <taxon>Lophotrochozoa</taxon>
        <taxon>Mollusca</taxon>
        <taxon>Bivalvia</taxon>
        <taxon>Autobranchia</taxon>
        <taxon>Heteroconchia</taxon>
        <taxon>Euheterodonta</taxon>
        <taxon>Imparidentia</taxon>
        <taxon>Neoheterodontei</taxon>
        <taxon>Myida</taxon>
        <taxon>Dreissenoidea</taxon>
        <taxon>Dreissenidae</taxon>
        <taxon>Dreissena</taxon>
    </lineage>
</organism>
<keyword evidence="2" id="KW-1185">Reference proteome</keyword>
<accession>A0A9D4J628</accession>
<name>A0A9D4J628_DREPO</name>
<sequence>MSNLSLDNLLCHAKETFTHIYMLTNGNKISYPNPSSELTAKLNTNLDVKICVYTTTKALEILHCSYKNRYLADAD</sequence>
<reference evidence="1" key="1">
    <citation type="journal article" date="2019" name="bioRxiv">
        <title>The Genome of the Zebra Mussel, Dreissena polymorpha: A Resource for Invasive Species Research.</title>
        <authorList>
            <person name="McCartney M.A."/>
            <person name="Auch B."/>
            <person name="Kono T."/>
            <person name="Mallez S."/>
            <person name="Zhang Y."/>
            <person name="Obille A."/>
            <person name="Becker A."/>
            <person name="Abrahante J.E."/>
            <person name="Garbe J."/>
            <person name="Badalamenti J.P."/>
            <person name="Herman A."/>
            <person name="Mangelson H."/>
            <person name="Liachko I."/>
            <person name="Sullivan S."/>
            <person name="Sone E.D."/>
            <person name="Koren S."/>
            <person name="Silverstein K.A.T."/>
            <person name="Beckman K.B."/>
            <person name="Gohl D.M."/>
        </authorList>
    </citation>
    <scope>NUCLEOTIDE SEQUENCE</scope>
    <source>
        <strain evidence="1">Duluth1</strain>
        <tissue evidence="1">Whole animal</tissue>
    </source>
</reference>
<reference evidence="1" key="2">
    <citation type="submission" date="2020-11" db="EMBL/GenBank/DDBJ databases">
        <authorList>
            <person name="McCartney M.A."/>
            <person name="Auch B."/>
            <person name="Kono T."/>
            <person name="Mallez S."/>
            <person name="Becker A."/>
            <person name="Gohl D.M."/>
            <person name="Silverstein K.A.T."/>
            <person name="Koren S."/>
            <person name="Bechman K.B."/>
            <person name="Herman A."/>
            <person name="Abrahante J.E."/>
            <person name="Garbe J."/>
        </authorList>
    </citation>
    <scope>NUCLEOTIDE SEQUENCE</scope>
    <source>
        <strain evidence="1">Duluth1</strain>
        <tissue evidence="1">Whole animal</tissue>
    </source>
</reference>
<dbReference type="AlphaFoldDB" id="A0A9D4J628"/>
<dbReference type="Proteomes" id="UP000828390">
    <property type="component" value="Unassembled WGS sequence"/>
</dbReference>
<proteinExistence type="predicted"/>